<feature type="region of interest" description="Disordered" evidence="2">
    <location>
        <begin position="76"/>
        <end position="99"/>
    </location>
</feature>
<proteinExistence type="inferred from homology"/>
<dbReference type="EMBL" id="JAAAJA010000278">
    <property type="protein sequence ID" value="KAG0256940.1"/>
    <property type="molecule type" value="Genomic_DNA"/>
</dbReference>
<feature type="compositionally biased region" description="Polar residues" evidence="2">
    <location>
        <begin position="324"/>
        <end position="333"/>
    </location>
</feature>
<dbReference type="PANTHER" id="PTHR12832">
    <property type="entry name" value="TESTIS-SPECIFIC PROTEIN PBS13 T-COMPLEX 11"/>
    <property type="match status" value="1"/>
</dbReference>
<keyword evidence="4" id="KW-1185">Reference proteome</keyword>
<name>A0A9P6Q0N6_9FUNG</name>
<feature type="region of interest" description="Disordered" evidence="2">
    <location>
        <begin position="445"/>
        <end position="482"/>
    </location>
</feature>
<evidence type="ECO:0000256" key="2">
    <source>
        <dbReference type="SAM" id="MobiDB-lite"/>
    </source>
</evidence>
<evidence type="ECO:0008006" key="5">
    <source>
        <dbReference type="Google" id="ProtNLM"/>
    </source>
</evidence>
<dbReference type="OrthoDB" id="276323at2759"/>
<gene>
    <name evidence="3" type="ORF">BG011_004237</name>
</gene>
<dbReference type="InterPro" id="IPR008862">
    <property type="entry name" value="Tcp11"/>
</dbReference>
<comment type="caution">
    <text evidence="3">The sequence shown here is derived from an EMBL/GenBank/DDBJ whole genome shotgun (WGS) entry which is preliminary data.</text>
</comment>
<evidence type="ECO:0000313" key="3">
    <source>
        <dbReference type="EMBL" id="KAG0256940.1"/>
    </source>
</evidence>
<dbReference type="AlphaFoldDB" id="A0A9P6Q0N6"/>
<dbReference type="Pfam" id="PF05794">
    <property type="entry name" value="Tcp11"/>
    <property type="match status" value="1"/>
</dbReference>
<protein>
    <recommendedName>
        <fullName evidence="5">T-complex 11</fullName>
    </recommendedName>
</protein>
<accession>A0A9P6Q0N6</accession>
<feature type="region of interest" description="Disordered" evidence="2">
    <location>
        <begin position="309"/>
        <end position="336"/>
    </location>
</feature>
<organism evidence="3 4">
    <name type="scientific">Mortierella polycephala</name>
    <dbReference type="NCBI Taxonomy" id="41804"/>
    <lineage>
        <taxon>Eukaryota</taxon>
        <taxon>Fungi</taxon>
        <taxon>Fungi incertae sedis</taxon>
        <taxon>Mucoromycota</taxon>
        <taxon>Mortierellomycotina</taxon>
        <taxon>Mortierellomycetes</taxon>
        <taxon>Mortierellales</taxon>
        <taxon>Mortierellaceae</taxon>
        <taxon>Mortierella</taxon>
    </lineage>
</organism>
<reference evidence="3" key="1">
    <citation type="journal article" date="2020" name="Fungal Divers.">
        <title>Resolving the Mortierellaceae phylogeny through synthesis of multi-gene phylogenetics and phylogenomics.</title>
        <authorList>
            <person name="Vandepol N."/>
            <person name="Liber J."/>
            <person name="Desiro A."/>
            <person name="Na H."/>
            <person name="Kennedy M."/>
            <person name="Barry K."/>
            <person name="Grigoriev I.V."/>
            <person name="Miller A.N."/>
            <person name="O'Donnell K."/>
            <person name="Stajich J.E."/>
            <person name="Bonito G."/>
        </authorList>
    </citation>
    <scope>NUCLEOTIDE SEQUENCE</scope>
    <source>
        <strain evidence="3">KOD948</strain>
    </source>
</reference>
<evidence type="ECO:0000256" key="1">
    <source>
        <dbReference type="ARBA" id="ARBA00010954"/>
    </source>
</evidence>
<dbReference type="PANTHER" id="PTHR12832:SF11">
    <property type="entry name" value="LD23868P"/>
    <property type="match status" value="1"/>
</dbReference>
<evidence type="ECO:0000313" key="4">
    <source>
        <dbReference type="Proteomes" id="UP000726737"/>
    </source>
</evidence>
<dbReference type="GO" id="GO:0010737">
    <property type="term" value="P:protein kinase A signaling"/>
    <property type="evidence" value="ECO:0007669"/>
    <property type="project" value="TreeGrafter"/>
</dbReference>
<dbReference type="Proteomes" id="UP000726737">
    <property type="component" value="Unassembled WGS sequence"/>
</dbReference>
<sequence length="482" mass="52565">MLTRIREQLLNMVQPESAMANQITEAFDLEFVQQQVDRKVYDVKAALEGVLQFMSKLCAPVRDAAIRQIQQDLQQVSGNPFQQDSTSSEERTAPSATSAVPKDLVSVLKGILELLESMLMDLANFHLMVARPSLEQQAIPYEQESFKDSLANKKTSLEATTAWLQGTAVNHLRSSVLSASVPTTGSAATTKSAAKSPTVKSNRHFEIFVNAVLDLLFSKKPLETLEKREFPETFSLDQLRMVRYQNEIQALALVAVMMNIALNVQPPLKDKEQTELKEELLKLMESAGTTMDNLTEAIIESKEKALLISTKSSSPSPTASPMSLHSSSPQPQGSPKALLLSEDQKSYLHNTIERAISFDSTLYNVITQRIRKVLESFLLSTASGGKSGVMPDQAALNKVGLGAMATELEKLAVQIRLLTKYNAKVYQQWYDPILTKILTSTVPPSASASASASTSASASFRSSDMSSTNTGSDGSCSSSSNN</sequence>
<comment type="similarity">
    <text evidence="1">Belongs to the TCP11 family.</text>
</comment>
<feature type="compositionally biased region" description="Polar residues" evidence="2">
    <location>
        <begin position="76"/>
        <end position="86"/>
    </location>
</feature>
<feature type="compositionally biased region" description="Low complexity" evidence="2">
    <location>
        <begin position="309"/>
        <end position="323"/>
    </location>
</feature>